<dbReference type="Gene3D" id="3.60.10.10">
    <property type="entry name" value="Endonuclease/exonuclease/phosphatase"/>
    <property type="match status" value="1"/>
</dbReference>
<dbReference type="Proteomes" id="UP000219338">
    <property type="component" value="Unassembled WGS sequence"/>
</dbReference>
<dbReference type="Pfam" id="PF03372">
    <property type="entry name" value="Exo_endo_phos"/>
    <property type="match status" value="1"/>
</dbReference>
<name>A0A284S187_ARMOS</name>
<dbReference type="InterPro" id="IPR000477">
    <property type="entry name" value="RT_dom"/>
</dbReference>
<dbReference type="SUPFAM" id="SSF56672">
    <property type="entry name" value="DNA/RNA polymerases"/>
    <property type="match status" value="1"/>
</dbReference>
<evidence type="ECO:0000313" key="4">
    <source>
        <dbReference type="Proteomes" id="UP000219338"/>
    </source>
</evidence>
<dbReference type="CDD" id="cd01650">
    <property type="entry name" value="RT_nLTR_like"/>
    <property type="match status" value="1"/>
</dbReference>
<reference evidence="4" key="1">
    <citation type="journal article" date="2017" name="Nat. Ecol. Evol.">
        <title>Genome expansion and lineage-specific genetic innovations in the forest pathogenic fungi Armillaria.</title>
        <authorList>
            <person name="Sipos G."/>
            <person name="Prasanna A.N."/>
            <person name="Walter M.C."/>
            <person name="O'Connor E."/>
            <person name="Balint B."/>
            <person name="Krizsan K."/>
            <person name="Kiss B."/>
            <person name="Hess J."/>
            <person name="Varga T."/>
            <person name="Slot J."/>
            <person name="Riley R."/>
            <person name="Boka B."/>
            <person name="Rigling D."/>
            <person name="Barry K."/>
            <person name="Lee J."/>
            <person name="Mihaltcheva S."/>
            <person name="LaButti K."/>
            <person name="Lipzen A."/>
            <person name="Waldron R."/>
            <person name="Moloney N.M."/>
            <person name="Sperisen C."/>
            <person name="Kredics L."/>
            <person name="Vagvoelgyi C."/>
            <person name="Patrignani A."/>
            <person name="Fitzpatrick D."/>
            <person name="Nagy I."/>
            <person name="Doyle S."/>
            <person name="Anderson J.B."/>
            <person name="Grigoriev I.V."/>
            <person name="Gueldener U."/>
            <person name="Muensterkoetter M."/>
            <person name="Nagy L.G."/>
        </authorList>
    </citation>
    <scope>NUCLEOTIDE SEQUENCE [LARGE SCALE GENOMIC DNA]</scope>
    <source>
        <strain evidence="4">C18/9</strain>
    </source>
</reference>
<dbReference type="InterPro" id="IPR036397">
    <property type="entry name" value="RNaseH_sf"/>
</dbReference>
<dbReference type="OMA" id="SHIRTRC"/>
<dbReference type="InterPro" id="IPR036691">
    <property type="entry name" value="Endo/exonu/phosph_ase_sf"/>
</dbReference>
<accession>A0A284S187</accession>
<feature type="compositionally biased region" description="Polar residues" evidence="1">
    <location>
        <begin position="496"/>
        <end position="514"/>
    </location>
</feature>
<dbReference type="STRING" id="47428.A0A284S187"/>
<feature type="domain" description="Reverse transcriptase" evidence="2">
    <location>
        <begin position="669"/>
        <end position="942"/>
    </location>
</feature>
<dbReference type="Pfam" id="PF00078">
    <property type="entry name" value="RVT_1"/>
    <property type="match status" value="1"/>
</dbReference>
<dbReference type="PANTHER" id="PTHR47027:SF30">
    <property type="entry name" value="THAP-TYPE DOMAIN-CONTAINING PROTEIN"/>
    <property type="match status" value="1"/>
</dbReference>
<dbReference type="InterPro" id="IPR005135">
    <property type="entry name" value="Endo/exonuclease/phosphatase"/>
</dbReference>
<proteinExistence type="predicted"/>
<organism evidence="3 4">
    <name type="scientific">Armillaria ostoyae</name>
    <name type="common">Armillaria root rot fungus</name>
    <dbReference type="NCBI Taxonomy" id="47428"/>
    <lineage>
        <taxon>Eukaryota</taxon>
        <taxon>Fungi</taxon>
        <taxon>Dikarya</taxon>
        <taxon>Basidiomycota</taxon>
        <taxon>Agaricomycotina</taxon>
        <taxon>Agaricomycetes</taxon>
        <taxon>Agaricomycetidae</taxon>
        <taxon>Agaricales</taxon>
        <taxon>Marasmiineae</taxon>
        <taxon>Physalacriaceae</taxon>
        <taxon>Armillaria</taxon>
    </lineage>
</organism>
<feature type="compositionally biased region" description="Basic residues" evidence="1">
    <location>
        <begin position="523"/>
        <end position="540"/>
    </location>
</feature>
<evidence type="ECO:0000256" key="1">
    <source>
        <dbReference type="SAM" id="MobiDB-lite"/>
    </source>
</evidence>
<dbReference type="GO" id="GO:0003824">
    <property type="term" value="F:catalytic activity"/>
    <property type="evidence" value="ECO:0007669"/>
    <property type="project" value="InterPro"/>
</dbReference>
<dbReference type="SUPFAM" id="SSF53098">
    <property type="entry name" value="Ribonuclease H-like"/>
    <property type="match status" value="1"/>
</dbReference>
<evidence type="ECO:0000313" key="3">
    <source>
        <dbReference type="EMBL" id="SJL14747.1"/>
    </source>
</evidence>
<dbReference type="GO" id="GO:0003676">
    <property type="term" value="F:nucleic acid binding"/>
    <property type="evidence" value="ECO:0007669"/>
    <property type="project" value="InterPro"/>
</dbReference>
<dbReference type="EMBL" id="FUEG01000025">
    <property type="protein sequence ID" value="SJL14747.1"/>
    <property type="molecule type" value="Genomic_DNA"/>
</dbReference>
<feature type="region of interest" description="Disordered" evidence="1">
    <location>
        <begin position="480"/>
        <end position="542"/>
    </location>
</feature>
<dbReference type="InterPro" id="IPR043502">
    <property type="entry name" value="DNA/RNA_pol_sf"/>
</dbReference>
<protein>
    <recommendedName>
        <fullName evidence="2">Reverse transcriptase domain-containing protein</fullName>
    </recommendedName>
</protein>
<gene>
    <name evidence="3" type="ORF">ARMOST_18215</name>
</gene>
<dbReference type="InterPro" id="IPR012337">
    <property type="entry name" value="RNaseH-like_sf"/>
</dbReference>
<dbReference type="SUPFAM" id="SSF56219">
    <property type="entry name" value="DNase I-like"/>
    <property type="match status" value="1"/>
</dbReference>
<keyword evidence="4" id="KW-1185">Reference proteome</keyword>
<evidence type="ECO:0000259" key="2">
    <source>
        <dbReference type="PROSITE" id="PS50878"/>
    </source>
</evidence>
<dbReference type="Gene3D" id="3.30.420.10">
    <property type="entry name" value="Ribonuclease H-like superfamily/Ribonuclease H"/>
    <property type="match status" value="1"/>
</dbReference>
<sequence>MDEPVTPTRDTKVTIHSWNINGDFVAKMICPKFQRLLARYDINFFQETHLRPDQHLTIPLPHNYKILSRVRPASLTFDDPWGGVAIVISHRIQYQVREEFSGPDFLVIQVGNSLLYCTYLLPESSDWSTSTLTDDPCDCLAASLVRARHAGFNVIILGDLNARMGNRRVSPTHPVRISVDKKVSTRGRWLLQLLKDTNMVLLNGIIPLSPSSARSTSFQGTRRTVIDYAACSWNIYDRVLSMEIKKRMRQYSDHARLVLTVQMDENILKIMRNPRPKKRKAGAPLVLPDETFLDRLLIRTIESAKTEERISDHVFGPLLHHTETMVISVHGVCSEKDGVKVASAAAYWGPNSSRNVATRVIGNQSYVRAHLMGILLALQCAPLAVSLRILTRCKQAIDLVVGSAKRHKSCGWRCTNGDILKVINGFVCARTAALEFRLSKVAKGSSVHGNNHSAYVMKMAQAALKLPITTTELPLAPRTAPLSQHSTIEGPKVFSSCPTGETPSEQSSTNSTRQLPKRESGREKHKGRKRQRAIKERNRRRLMDAQSPRQWWRVVKELSGAQPEPISVTASSLRDVFIARLNPPEIFPPEYDNVQYAHNHQKAARLPKVTVDSTPGQHFASLVGADDIAWIKTQLCAHGQLDSTPGLDAETYAAVMDMDNDLLAELINACIQHRDAPSVWLRSVIVGILKKGKPANEPESYRVISLECCLLKMATMIVHKRLAEWAESMNLLPDWQNGFRPGYRTLNNAFILRCAIEWAKAEGHPLYVAMVDATNAFPSTDHATLWLKLIEMGAGGPIFDWLRFLYEKMEYCVRHGDETSELFKSLMGLLTGDPASPILWNLFMADLTMPNHTDDVKLAHRVMDILAQADDILLFSLSAAGLQVKLDALTNWCSKNFITVNNLKTVILIFGVIPTSVIVPDFYVGVHKLSISEEEKYVSVTVQPGLARPFKVHSEKKASTARYSGHCIFAIQDKTGRLTPTQLKLLYNARVDCHLTHACEVVPDAIDAHVKDLEKIQEWFIRRSLRVRKKALPRIALYTETGLMPLRVRRFVLLMRYLQYLLNLKDNYYAHLALTSSRSLYFAGKSSWYGDVLTACERLPFYVRPVPVLADATEIAVYTAEVEKVVETWLLQQLNGTAKLYLIHHRLEVVGKQRKKTLEVPLKMRTYLTCPVSKYRDALASVVFSTHKLAIERLRWADHGRRSIARDQRLCRLCTTAVKTPEHVILECDGSGFISHLRLECMEKIQTAIPEARVVSQQRNLVRYLQWLLEQEKIVLLVGKFVYRVLQEVYSYPIYRPI</sequence>
<dbReference type="PANTHER" id="PTHR47027">
    <property type="entry name" value="REVERSE TRANSCRIPTASE DOMAIN-CONTAINING PROTEIN"/>
    <property type="match status" value="1"/>
</dbReference>
<dbReference type="PROSITE" id="PS50878">
    <property type="entry name" value="RT_POL"/>
    <property type="match status" value="1"/>
</dbReference>
<dbReference type="OrthoDB" id="3049395at2759"/>